<gene>
    <name evidence="2" type="ORF">NCTC13533_04260</name>
</gene>
<proteinExistence type="predicted"/>
<dbReference type="Proteomes" id="UP000255224">
    <property type="component" value="Unassembled WGS sequence"/>
</dbReference>
<feature type="region of interest" description="Disordered" evidence="1">
    <location>
        <begin position="1"/>
        <end position="61"/>
    </location>
</feature>
<dbReference type="EMBL" id="UFVQ01000003">
    <property type="protein sequence ID" value="STD07620.1"/>
    <property type="molecule type" value="Genomic_DNA"/>
</dbReference>
<evidence type="ECO:0000256" key="1">
    <source>
        <dbReference type="SAM" id="MobiDB-lite"/>
    </source>
</evidence>
<name>A0A376EEV9_CHRCU</name>
<evidence type="ECO:0000313" key="2">
    <source>
        <dbReference type="EMBL" id="STD07620.1"/>
    </source>
</evidence>
<feature type="compositionally biased region" description="Basic residues" evidence="1">
    <location>
        <begin position="36"/>
        <end position="48"/>
    </location>
</feature>
<dbReference type="AlphaFoldDB" id="A0A376EEV9"/>
<organism evidence="2 3">
    <name type="scientific">Chryseobacterium carnipullorum</name>
    <dbReference type="NCBI Taxonomy" id="1124835"/>
    <lineage>
        <taxon>Bacteria</taxon>
        <taxon>Pseudomonadati</taxon>
        <taxon>Bacteroidota</taxon>
        <taxon>Flavobacteriia</taxon>
        <taxon>Flavobacteriales</taxon>
        <taxon>Weeksellaceae</taxon>
        <taxon>Chryseobacterium group</taxon>
        <taxon>Chryseobacterium</taxon>
    </lineage>
</organism>
<reference evidence="2 3" key="1">
    <citation type="submission" date="2018-06" db="EMBL/GenBank/DDBJ databases">
        <authorList>
            <consortium name="Pathogen Informatics"/>
            <person name="Doyle S."/>
        </authorList>
    </citation>
    <scope>NUCLEOTIDE SEQUENCE [LARGE SCALE GENOMIC DNA]</scope>
    <source>
        <strain evidence="2 3">NCTC13533</strain>
    </source>
</reference>
<evidence type="ECO:0000313" key="3">
    <source>
        <dbReference type="Proteomes" id="UP000255224"/>
    </source>
</evidence>
<dbReference type="RefSeq" id="WP_128124977.1">
    <property type="nucleotide sequence ID" value="NZ_UFVQ01000003.1"/>
</dbReference>
<feature type="compositionally biased region" description="Basic and acidic residues" evidence="1">
    <location>
        <begin position="1"/>
        <end position="35"/>
    </location>
</feature>
<protein>
    <submittedName>
        <fullName evidence="2">Uncharacterized protein</fullName>
    </submittedName>
</protein>
<accession>A0A376EEV9</accession>
<sequence length="61" mass="7380">MGREANRQQSEEIAERIKQMNAEKTEKKTGRTEKSARKKKGGLRRKKKKEEERRRLFYLKT</sequence>